<evidence type="ECO:0000256" key="1">
    <source>
        <dbReference type="SAM" id="Phobius"/>
    </source>
</evidence>
<name>A0A378MHZ1_LISGR</name>
<evidence type="ECO:0000313" key="3">
    <source>
        <dbReference type="Proteomes" id="UP000254879"/>
    </source>
</evidence>
<reference evidence="2 3" key="1">
    <citation type="submission" date="2018-06" db="EMBL/GenBank/DDBJ databases">
        <authorList>
            <consortium name="Pathogen Informatics"/>
            <person name="Doyle S."/>
        </authorList>
    </citation>
    <scope>NUCLEOTIDE SEQUENCE [LARGE SCALE GENOMIC DNA]</scope>
    <source>
        <strain evidence="3">NCTC 10815</strain>
    </source>
</reference>
<protein>
    <submittedName>
        <fullName evidence="2">Uncharacterized protein</fullName>
    </submittedName>
</protein>
<organism evidence="2 3">
    <name type="scientific">Listeria grayi</name>
    <name type="common">Listeria murrayi</name>
    <dbReference type="NCBI Taxonomy" id="1641"/>
    <lineage>
        <taxon>Bacteria</taxon>
        <taxon>Bacillati</taxon>
        <taxon>Bacillota</taxon>
        <taxon>Bacilli</taxon>
        <taxon>Bacillales</taxon>
        <taxon>Listeriaceae</taxon>
        <taxon>Listeria</taxon>
    </lineage>
</organism>
<accession>A0A378MHZ1</accession>
<evidence type="ECO:0000313" key="2">
    <source>
        <dbReference type="EMBL" id="STY45424.1"/>
    </source>
</evidence>
<dbReference type="Proteomes" id="UP000254879">
    <property type="component" value="Unassembled WGS sequence"/>
</dbReference>
<sequence>MEIEKLKVFYFKKLSEWQLIHSFLKRYWVIFISIALLMIAFFIVALITTQLALLIVSTILLFLGLPFVYYLLIIRRARKYIRIHYRLNNFDDIAKLKRYILAAYLRKNGFATKDDLDRLLVLLDTTLTNKHVFRQTPLMLTFIFGLICASIFTVLIENALFPLYTPLEKIITAVLLLIGTILLYFLIRAIWRLVTRGAVLKLQSTYHLKQEIIAIQTLLLVGENTTYHPFLEMKSKVEKNDFLTELVNAKTFF</sequence>
<keyword evidence="1" id="KW-0812">Transmembrane</keyword>
<dbReference type="RefSeq" id="WP_003758072.1">
    <property type="nucleotide sequence ID" value="NZ_CABKNG010000002.1"/>
</dbReference>
<gene>
    <name evidence="2" type="ORF">NCTC10815_02802</name>
</gene>
<keyword evidence="1" id="KW-0472">Membrane</keyword>
<proteinExistence type="predicted"/>
<feature type="transmembrane region" description="Helical" evidence="1">
    <location>
        <begin position="138"/>
        <end position="164"/>
    </location>
</feature>
<feature type="transmembrane region" description="Helical" evidence="1">
    <location>
        <begin position="27"/>
        <end position="47"/>
    </location>
</feature>
<feature type="transmembrane region" description="Helical" evidence="1">
    <location>
        <begin position="170"/>
        <end position="191"/>
    </location>
</feature>
<dbReference type="EMBL" id="UGPG01000001">
    <property type="protein sequence ID" value="STY45424.1"/>
    <property type="molecule type" value="Genomic_DNA"/>
</dbReference>
<keyword evidence="1" id="KW-1133">Transmembrane helix</keyword>
<dbReference type="AlphaFoldDB" id="A0A378MHZ1"/>
<feature type="transmembrane region" description="Helical" evidence="1">
    <location>
        <begin position="53"/>
        <end position="72"/>
    </location>
</feature>